<keyword evidence="2" id="KW-1185">Reference proteome</keyword>
<evidence type="ECO:0000313" key="1">
    <source>
        <dbReference type="EMBL" id="CAJ2649156.1"/>
    </source>
</evidence>
<organism evidence="1 2">
    <name type="scientific">Trifolium pratense</name>
    <name type="common">Red clover</name>
    <dbReference type="NCBI Taxonomy" id="57577"/>
    <lineage>
        <taxon>Eukaryota</taxon>
        <taxon>Viridiplantae</taxon>
        <taxon>Streptophyta</taxon>
        <taxon>Embryophyta</taxon>
        <taxon>Tracheophyta</taxon>
        <taxon>Spermatophyta</taxon>
        <taxon>Magnoliopsida</taxon>
        <taxon>eudicotyledons</taxon>
        <taxon>Gunneridae</taxon>
        <taxon>Pentapetalae</taxon>
        <taxon>rosids</taxon>
        <taxon>fabids</taxon>
        <taxon>Fabales</taxon>
        <taxon>Fabaceae</taxon>
        <taxon>Papilionoideae</taxon>
        <taxon>50 kb inversion clade</taxon>
        <taxon>NPAAA clade</taxon>
        <taxon>Hologalegina</taxon>
        <taxon>IRL clade</taxon>
        <taxon>Trifolieae</taxon>
        <taxon>Trifolium</taxon>
    </lineage>
</organism>
<proteinExistence type="predicted"/>
<accession>A0ACB0JYQ1</accession>
<gene>
    <name evidence="1" type="ORF">MILVUS5_LOCUS17345</name>
</gene>
<dbReference type="EMBL" id="CASHSV030000109">
    <property type="protein sequence ID" value="CAJ2649156.1"/>
    <property type="molecule type" value="Genomic_DNA"/>
</dbReference>
<reference evidence="1" key="1">
    <citation type="submission" date="2023-10" db="EMBL/GenBank/DDBJ databases">
        <authorList>
            <person name="Rodriguez Cubillos JULIANA M."/>
            <person name="De Vega J."/>
        </authorList>
    </citation>
    <scope>NUCLEOTIDE SEQUENCE</scope>
</reference>
<evidence type="ECO:0000313" key="2">
    <source>
        <dbReference type="Proteomes" id="UP001177021"/>
    </source>
</evidence>
<comment type="caution">
    <text evidence="1">The sequence shown here is derived from an EMBL/GenBank/DDBJ whole genome shotgun (WGS) entry which is preliminary data.</text>
</comment>
<protein>
    <submittedName>
        <fullName evidence="1">Uncharacterized protein</fullName>
    </submittedName>
</protein>
<name>A0ACB0JYQ1_TRIPR</name>
<dbReference type="Proteomes" id="UP001177021">
    <property type="component" value="Unassembled WGS sequence"/>
</dbReference>
<sequence length="132" mass="15480">MDSYLWHSVPILNFLNTKVNGQQDIYRFNQFIDTNFPLLETSAASHSIHTFFLGVQYHRLVILSDLDHQISLTKIHNWIKHVVERNVQYLSLELHGNYTTHVYDFPTFLNLTHLVLYCDWDIVVCTSSPTLS</sequence>